<evidence type="ECO:0000313" key="3">
    <source>
        <dbReference type="EnsemblPlants" id="KEH40592"/>
    </source>
</evidence>
<dbReference type="Proteomes" id="UP000265566">
    <property type="component" value="Chromosome 1"/>
</dbReference>
<evidence type="ECO:0000313" key="4">
    <source>
        <dbReference type="Proteomes" id="UP000002051"/>
    </source>
</evidence>
<reference evidence="1 4" key="2">
    <citation type="journal article" date="2014" name="BMC Genomics">
        <title>An improved genome release (version Mt4.0) for the model legume Medicago truncatula.</title>
        <authorList>
            <person name="Tang H."/>
            <person name="Krishnakumar V."/>
            <person name="Bidwell S."/>
            <person name="Rosen B."/>
            <person name="Chan A."/>
            <person name="Zhou S."/>
            <person name="Gentzbittel L."/>
            <person name="Childs K.L."/>
            <person name="Yandell M."/>
            <person name="Gundlach H."/>
            <person name="Mayer K.F."/>
            <person name="Schwartz D.C."/>
            <person name="Town C.D."/>
        </authorList>
    </citation>
    <scope>GENOME REANNOTATION</scope>
    <source>
        <strain evidence="1">A17</strain>
        <strain evidence="3 4">cv. Jemalong A17</strain>
    </source>
</reference>
<sequence>MEKSPHLFMIHTDITLSELKDRLDQINRQLNHRDTRRMDDVEYRRPSIDSVETVRFSRMKLKNNNDMRTIFSIFGQYNSKGSIEFDASLIRYVENITLTNLTWMFEY</sequence>
<evidence type="ECO:0000313" key="2">
    <source>
        <dbReference type="EMBL" id="RHN78043.1"/>
    </source>
</evidence>
<dbReference type="Gramene" id="rna1558">
    <property type="protein sequence ID" value="RHN78043.1"/>
    <property type="gene ID" value="gene1558"/>
</dbReference>
<protein>
    <submittedName>
        <fullName evidence="1 3">Uncharacterized protein</fullName>
    </submittedName>
</protein>
<name>G8A010_MEDTR</name>
<accession>G8A010</accession>
<dbReference type="AlphaFoldDB" id="G8A010"/>
<reference evidence="3" key="3">
    <citation type="submission" date="2015-04" db="UniProtKB">
        <authorList>
            <consortium name="EnsemblPlants"/>
        </authorList>
    </citation>
    <scope>IDENTIFICATION</scope>
    <source>
        <strain evidence="3">cv. Jemalong A17</strain>
    </source>
</reference>
<dbReference type="EMBL" id="PSQE01000001">
    <property type="protein sequence ID" value="RHN78043.1"/>
    <property type="molecule type" value="Genomic_DNA"/>
</dbReference>
<reference evidence="5" key="4">
    <citation type="journal article" date="2018" name="Nat. Plants">
        <title>Whole-genome landscape of Medicago truncatula symbiotic genes.</title>
        <authorList>
            <person name="Pecrix Y."/>
            <person name="Staton S.E."/>
            <person name="Sallet E."/>
            <person name="Lelandais-Briere C."/>
            <person name="Moreau S."/>
            <person name="Carrere S."/>
            <person name="Blein T."/>
            <person name="Jardinaud M.F."/>
            <person name="Latrasse D."/>
            <person name="Zouine M."/>
            <person name="Zahm M."/>
            <person name="Kreplak J."/>
            <person name="Mayjonade B."/>
            <person name="Satge C."/>
            <person name="Perez M."/>
            <person name="Cauet S."/>
            <person name="Marande W."/>
            <person name="Chantry-Darmon C."/>
            <person name="Lopez-Roques C."/>
            <person name="Bouchez O."/>
            <person name="Berard A."/>
            <person name="Debelle F."/>
            <person name="Munos S."/>
            <person name="Bendahmane A."/>
            <person name="Berges H."/>
            <person name="Niebel A."/>
            <person name="Buitink J."/>
            <person name="Frugier F."/>
            <person name="Benhamed M."/>
            <person name="Crespi M."/>
            <person name="Gouzy J."/>
            <person name="Gamas P."/>
        </authorList>
    </citation>
    <scope>NUCLEOTIDE SEQUENCE [LARGE SCALE GENOMIC DNA]</scope>
    <source>
        <strain evidence="5">cv. Jemalong A17</strain>
    </source>
</reference>
<reference evidence="2" key="5">
    <citation type="journal article" date="2018" name="Nat. Plants">
        <title>Whole-genome landscape of Medicago truncatula symbiotic genes.</title>
        <authorList>
            <person name="Pecrix Y."/>
            <person name="Gamas P."/>
            <person name="Carrere S."/>
        </authorList>
    </citation>
    <scope>NUCLEOTIDE SEQUENCE</scope>
    <source>
        <tissue evidence="2">Leaves</tissue>
    </source>
</reference>
<dbReference type="HOGENOM" id="CLU_125180_1_0_1"/>
<reference evidence="1 4" key="1">
    <citation type="journal article" date="2011" name="Nature">
        <title>The Medicago genome provides insight into the evolution of rhizobial symbioses.</title>
        <authorList>
            <person name="Young N.D."/>
            <person name="Debelle F."/>
            <person name="Oldroyd G.E."/>
            <person name="Geurts R."/>
            <person name="Cannon S.B."/>
            <person name="Udvardi M.K."/>
            <person name="Benedito V.A."/>
            <person name="Mayer K.F."/>
            <person name="Gouzy J."/>
            <person name="Schoof H."/>
            <person name="Van de Peer Y."/>
            <person name="Proost S."/>
            <person name="Cook D.R."/>
            <person name="Meyers B.C."/>
            <person name="Spannagl M."/>
            <person name="Cheung F."/>
            <person name="De Mita S."/>
            <person name="Krishnakumar V."/>
            <person name="Gundlach H."/>
            <person name="Zhou S."/>
            <person name="Mudge J."/>
            <person name="Bharti A.K."/>
            <person name="Murray J.D."/>
            <person name="Naoumkina M.A."/>
            <person name="Rosen B."/>
            <person name="Silverstein K.A."/>
            <person name="Tang H."/>
            <person name="Rombauts S."/>
            <person name="Zhao P.X."/>
            <person name="Zhou P."/>
            <person name="Barbe V."/>
            <person name="Bardou P."/>
            <person name="Bechner M."/>
            <person name="Bellec A."/>
            <person name="Berger A."/>
            <person name="Berges H."/>
            <person name="Bidwell S."/>
            <person name="Bisseling T."/>
            <person name="Choisne N."/>
            <person name="Couloux A."/>
            <person name="Denny R."/>
            <person name="Deshpande S."/>
            <person name="Dai X."/>
            <person name="Doyle J.J."/>
            <person name="Dudez A.M."/>
            <person name="Farmer A.D."/>
            <person name="Fouteau S."/>
            <person name="Franken C."/>
            <person name="Gibelin C."/>
            <person name="Gish J."/>
            <person name="Goldstein S."/>
            <person name="Gonzalez A.J."/>
            <person name="Green P.J."/>
            <person name="Hallab A."/>
            <person name="Hartog M."/>
            <person name="Hua A."/>
            <person name="Humphray S.J."/>
            <person name="Jeong D.H."/>
            <person name="Jing Y."/>
            <person name="Jocker A."/>
            <person name="Kenton S.M."/>
            <person name="Kim D.J."/>
            <person name="Klee K."/>
            <person name="Lai H."/>
            <person name="Lang C."/>
            <person name="Lin S."/>
            <person name="Macmil S.L."/>
            <person name="Magdelenat G."/>
            <person name="Matthews L."/>
            <person name="McCorrison J."/>
            <person name="Monaghan E.L."/>
            <person name="Mun J.H."/>
            <person name="Najar F.Z."/>
            <person name="Nicholson C."/>
            <person name="Noirot C."/>
            <person name="O'Bleness M."/>
            <person name="Paule C.R."/>
            <person name="Poulain J."/>
            <person name="Prion F."/>
            <person name="Qin B."/>
            <person name="Qu C."/>
            <person name="Retzel E.F."/>
            <person name="Riddle C."/>
            <person name="Sallet E."/>
            <person name="Samain S."/>
            <person name="Samson N."/>
            <person name="Sanders I."/>
            <person name="Saurat O."/>
            <person name="Scarpelli C."/>
            <person name="Schiex T."/>
            <person name="Segurens B."/>
            <person name="Severin A.J."/>
            <person name="Sherrier D.J."/>
            <person name="Shi R."/>
            <person name="Sims S."/>
            <person name="Singer S.R."/>
            <person name="Sinharoy S."/>
            <person name="Sterck L."/>
            <person name="Viollet A."/>
            <person name="Wang B.B."/>
            <person name="Wang K."/>
            <person name="Wang M."/>
            <person name="Wang X."/>
            <person name="Warfsmann J."/>
            <person name="Weissenbach J."/>
            <person name="White D.D."/>
            <person name="White J.D."/>
            <person name="Wiley G.B."/>
            <person name="Wincker P."/>
            <person name="Xing Y."/>
            <person name="Yang L."/>
            <person name="Yao Z."/>
            <person name="Ying F."/>
            <person name="Zhai J."/>
            <person name="Zhou L."/>
            <person name="Zuber A."/>
            <person name="Denarie J."/>
            <person name="Dixon R.A."/>
            <person name="May G.D."/>
            <person name="Schwartz D.C."/>
            <person name="Rogers J."/>
            <person name="Quetier F."/>
            <person name="Town C.D."/>
            <person name="Roe B.A."/>
        </authorList>
    </citation>
    <scope>NUCLEOTIDE SEQUENCE [LARGE SCALE GENOMIC DNA]</scope>
    <source>
        <strain evidence="1">A17</strain>
        <strain evidence="3 4">cv. Jemalong A17</strain>
    </source>
</reference>
<keyword evidence="4" id="KW-1185">Reference proteome</keyword>
<dbReference type="Proteomes" id="UP000002051">
    <property type="component" value="Unassembled WGS sequence"/>
</dbReference>
<proteinExistence type="predicted"/>
<dbReference type="EnsemblPlants" id="KEH40592">
    <property type="protein sequence ID" value="KEH40592"/>
    <property type="gene ID" value="MTR_1g032090"/>
</dbReference>
<dbReference type="PaxDb" id="3880-AES84798"/>
<dbReference type="EMBL" id="CM001217">
    <property type="protein sequence ID" value="KEH40592.1"/>
    <property type="molecule type" value="Genomic_DNA"/>
</dbReference>
<evidence type="ECO:0000313" key="1">
    <source>
        <dbReference type="EMBL" id="KEH40592.1"/>
    </source>
</evidence>
<gene>
    <name evidence="1" type="ordered locus">MTR_1g032090</name>
    <name evidence="2" type="ORF">MtrunA17_Chr1g0161221</name>
</gene>
<organism evidence="3">
    <name type="scientific">Medicago truncatula</name>
    <name type="common">Barrel medic</name>
    <name type="synonym">Medicago tribuloides</name>
    <dbReference type="NCBI Taxonomy" id="3880"/>
    <lineage>
        <taxon>Eukaryota</taxon>
        <taxon>Viridiplantae</taxon>
        <taxon>Streptophyta</taxon>
        <taxon>Embryophyta</taxon>
        <taxon>Tracheophyta</taxon>
        <taxon>Spermatophyta</taxon>
        <taxon>Magnoliopsida</taxon>
        <taxon>eudicotyledons</taxon>
        <taxon>Gunneridae</taxon>
        <taxon>Pentapetalae</taxon>
        <taxon>rosids</taxon>
        <taxon>fabids</taxon>
        <taxon>Fabales</taxon>
        <taxon>Fabaceae</taxon>
        <taxon>Papilionoideae</taxon>
        <taxon>50 kb inversion clade</taxon>
        <taxon>NPAAA clade</taxon>
        <taxon>Hologalegina</taxon>
        <taxon>IRL clade</taxon>
        <taxon>Trifolieae</taxon>
        <taxon>Medicago</taxon>
    </lineage>
</organism>
<evidence type="ECO:0000313" key="5">
    <source>
        <dbReference type="Proteomes" id="UP000265566"/>
    </source>
</evidence>